<sequence length="473" mass="54333">MSSPDYCWGHEQIYPPNAILYEHMAGSDLSVQNEHLRIATEVQPEDRKYGSHDPFGVFLGAWAGDAKSERTRCCVPATNPVPELPVEIWSAIIDLATHIPGAYDIHDYSSIAAFTFDNRGICARFRFETAMRDKVAISSVCKRLNAICQPFLFKHLRIESGTHAQAILDMLRKGVDIGKSTVRIDLALEGNHAWNKSHTNAMTSIFRYCPNLVSFSTSLCDPGPRWTYSLPCLIEALTNHKHFRRVEVMAEKDVLRSIETFLKDLEVLWLLPGHMPVPLNVKGRQLRALIVSDYTAEVRKLEAPELRACIIQKNDTCIIPSIRPAKIEYLAILDIQRMISTLDTWTSLRTLSIKYEELATRKIHWPRGLQHPTLECIVIEDLFYHFLNAASVEHLRENMLSIIEPDIFPHVRCIRVHLSFFKDKLPEAEADIRWEWLRCCLERGVRVEMLQGNMERTGNQWKFLSCNRKDDIL</sequence>
<dbReference type="OrthoDB" id="3256525at2759"/>
<dbReference type="Proteomes" id="UP000054270">
    <property type="component" value="Unassembled WGS sequence"/>
</dbReference>
<gene>
    <name evidence="1" type="ORF">HYPSUDRAFT_415154</name>
</gene>
<accession>A0A0D2N6U1</accession>
<dbReference type="EMBL" id="KN817664">
    <property type="protein sequence ID" value="KJA14819.1"/>
    <property type="molecule type" value="Genomic_DNA"/>
</dbReference>
<dbReference type="OMA" id="THIPGAY"/>
<keyword evidence="2" id="KW-1185">Reference proteome</keyword>
<name>A0A0D2N6U1_HYPSF</name>
<evidence type="ECO:0000313" key="2">
    <source>
        <dbReference type="Proteomes" id="UP000054270"/>
    </source>
</evidence>
<reference evidence="2" key="1">
    <citation type="submission" date="2014-04" db="EMBL/GenBank/DDBJ databases">
        <title>Evolutionary Origins and Diversification of the Mycorrhizal Mutualists.</title>
        <authorList>
            <consortium name="DOE Joint Genome Institute"/>
            <consortium name="Mycorrhizal Genomics Consortium"/>
            <person name="Kohler A."/>
            <person name="Kuo A."/>
            <person name="Nagy L.G."/>
            <person name="Floudas D."/>
            <person name="Copeland A."/>
            <person name="Barry K.W."/>
            <person name="Cichocki N."/>
            <person name="Veneault-Fourrey C."/>
            <person name="LaButti K."/>
            <person name="Lindquist E.A."/>
            <person name="Lipzen A."/>
            <person name="Lundell T."/>
            <person name="Morin E."/>
            <person name="Murat C."/>
            <person name="Riley R."/>
            <person name="Ohm R."/>
            <person name="Sun H."/>
            <person name="Tunlid A."/>
            <person name="Henrissat B."/>
            <person name="Grigoriev I.V."/>
            <person name="Hibbett D.S."/>
            <person name="Martin F."/>
        </authorList>
    </citation>
    <scope>NUCLEOTIDE SEQUENCE [LARGE SCALE GENOMIC DNA]</scope>
    <source>
        <strain evidence="2">FD-334 SS-4</strain>
    </source>
</reference>
<organism evidence="1 2">
    <name type="scientific">Hypholoma sublateritium (strain FD-334 SS-4)</name>
    <dbReference type="NCBI Taxonomy" id="945553"/>
    <lineage>
        <taxon>Eukaryota</taxon>
        <taxon>Fungi</taxon>
        <taxon>Dikarya</taxon>
        <taxon>Basidiomycota</taxon>
        <taxon>Agaricomycotina</taxon>
        <taxon>Agaricomycetes</taxon>
        <taxon>Agaricomycetidae</taxon>
        <taxon>Agaricales</taxon>
        <taxon>Agaricineae</taxon>
        <taxon>Strophariaceae</taxon>
        <taxon>Hypholoma</taxon>
    </lineage>
</organism>
<proteinExistence type="predicted"/>
<evidence type="ECO:0000313" key="1">
    <source>
        <dbReference type="EMBL" id="KJA14819.1"/>
    </source>
</evidence>
<dbReference type="AlphaFoldDB" id="A0A0D2N6U1"/>
<evidence type="ECO:0008006" key="3">
    <source>
        <dbReference type="Google" id="ProtNLM"/>
    </source>
</evidence>
<protein>
    <recommendedName>
        <fullName evidence="3">F-box domain-containing protein</fullName>
    </recommendedName>
</protein>